<gene>
    <name evidence="6" type="ORF">U732_723</name>
</gene>
<evidence type="ECO:0000313" key="7">
    <source>
        <dbReference type="Proteomes" id="UP000031366"/>
    </source>
</evidence>
<dbReference type="OrthoDB" id="9773308at2"/>
<dbReference type="Gene3D" id="3.20.80.10">
    <property type="entry name" value="Regulatory factor, effector binding domain"/>
    <property type="match status" value="1"/>
</dbReference>
<reference evidence="6 7" key="1">
    <citation type="journal article" date="2015" name="Infect. Genet. Evol.">
        <title>Genomic sequences of six botulinum neurotoxin-producing strains representing three clostridial species illustrate the mobility and diversity of botulinum neurotoxin genes.</title>
        <authorList>
            <person name="Smith T.J."/>
            <person name="Hill K.K."/>
            <person name="Xie G."/>
            <person name="Foley B.T."/>
            <person name="Williamson C.H."/>
            <person name="Foster J.T."/>
            <person name="Johnson S.L."/>
            <person name="Chertkov O."/>
            <person name="Teshima H."/>
            <person name="Gibbons H.S."/>
            <person name="Johnsky L.A."/>
            <person name="Karavis M.A."/>
            <person name="Smith L.A."/>
        </authorList>
    </citation>
    <scope>NUCLEOTIDE SEQUENCE [LARGE SCALE GENOMIC DNA]</scope>
    <source>
        <strain evidence="6 7">CDC 2741</strain>
    </source>
</reference>
<dbReference type="GO" id="GO:0003677">
    <property type="term" value="F:DNA binding"/>
    <property type="evidence" value="ECO:0007669"/>
    <property type="project" value="UniProtKB-KW"/>
</dbReference>
<evidence type="ECO:0000256" key="1">
    <source>
        <dbReference type="ARBA" id="ARBA00022491"/>
    </source>
</evidence>
<dbReference type="SMART" id="SM00422">
    <property type="entry name" value="HTH_MERR"/>
    <property type="match status" value="1"/>
</dbReference>
<keyword evidence="3" id="KW-0238">DNA-binding</keyword>
<dbReference type="InterPro" id="IPR000551">
    <property type="entry name" value="MerR-type_HTH_dom"/>
</dbReference>
<evidence type="ECO:0000256" key="2">
    <source>
        <dbReference type="ARBA" id="ARBA00023015"/>
    </source>
</evidence>
<evidence type="ECO:0000313" key="6">
    <source>
        <dbReference type="EMBL" id="KIE45048.1"/>
    </source>
</evidence>
<sequence>MRNKVLIGEMAKLHNISAQTLRYYDKIGLFKPQHIDYENKYRYYDIEQFATLDSILFFKKLGVPLEEIKDYFHDRDLNSMIRLLKHQEKMIIREVETLNKHLNSIRSRVELIENYQNNDSAYKCSIRELKPRKIAYFNLEHHIDTIDFEYGLKELYKMLKDDLSLFNGVIACITSKEDIEKGNYNHCKTVGLIFEEDIINGEHLNILPKSKYATIAYNGDNDECGKYYEELMKYIKDNKLEVIGDGILITIIDSAFSDYKEEYIKEIQIPIKNS</sequence>
<dbReference type="SUPFAM" id="SSF55136">
    <property type="entry name" value="Probable bacterial effector-binding domain"/>
    <property type="match status" value="1"/>
</dbReference>
<name>A0A0C1U0L1_9CLOT</name>
<dbReference type="GO" id="GO:0003700">
    <property type="term" value="F:DNA-binding transcription factor activity"/>
    <property type="evidence" value="ECO:0007669"/>
    <property type="project" value="InterPro"/>
</dbReference>
<dbReference type="InterPro" id="IPR047057">
    <property type="entry name" value="MerR_fam"/>
</dbReference>
<evidence type="ECO:0000256" key="4">
    <source>
        <dbReference type="ARBA" id="ARBA00023163"/>
    </source>
</evidence>
<dbReference type="CDD" id="cd01107">
    <property type="entry name" value="HTH_BmrR"/>
    <property type="match status" value="1"/>
</dbReference>
<dbReference type="EMBL" id="AYSO01000020">
    <property type="protein sequence ID" value="KIE45048.1"/>
    <property type="molecule type" value="Genomic_DNA"/>
</dbReference>
<dbReference type="InterPro" id="IPR029442">
    <property type="entry name" value="GyrI-like"/>
</dbReference>
<protein>
    <submittedName>
        <fullName evidence="6">MerR regulatory family protein</fullName>
    </submittedName>
</protein>
<dbReference type="Gene3D" id="1.10.1660.10">
    <property type="match status" value="1"/>
</dbReference>
<dbReference type="PANTHER" id="PTHR30204">
    <property type="entry name" value="REDOX-CYCLING DRUG-SENSING TRANSCRIPTIONAL ACTIVATOR SOXR"/>
    <property type="match status" value="1"/>
</dbReference>
<evidence type="ECO:0000259" key="5">
    <source>
        <dbReference type="PROSITE" id="PS50937"/>
    </source>
</evidence>
<organism evidence="6 7">
    <name type="scientific">Clostridium argentinense CDC 2741</name>
    <dbReference type="NCBI Taxonomy" id="1418104"/>
    <lineage>
        <taxon>Bacteria</taxon>
        <taxon>Bacillati</taxon>
        <taxon>Bacillota</taxon>
        <taxon>Clostridia</taxon>
        <taxon>Eubacteriales</taxon>
        <taxon>Clostridiaceae</taxon>
        <taxon>Clostridium</taxon>
    </lineage>
</organism>
<dbReference type="RefSeq" id="WP_039636766.1">
    <property type="nucleotide sequence ID" value="NZ_AYSO01000020.1"/>
</dbReference>
<dbReference type="InterPro" id="IPR009061">
    <property type="entry name" value="DNA-bd_dom_put_sf"/>
</dbReference>
<keyword evidence="1" id="KW-0678">Repressor</keyword>
<dbReference type="Pfam" id="PF13411">
    <property type="entry name" value="MerR_1"/>
    <property type="match status" value="1"/>
</dbReference>
<feature type="domain" description="HTH merR-type" evidence="5">
    <location>
        <begin position="1"/>
        <end position="74"/>
    </location>
</feature>
<dbReference type="Pfam" id="PF06445">
    <property type="entry name" value="GyrI-like"/>
    <property type="match status" value="1"/>
</dbReference>
<keyword evidence="4" id="KW-0804">Transcription</keyword>
<dbReference type="InterPro" id="IPR011256">
    <property type="entry name" value="Reg_factor_effector_dom_sf"/>
</dbReference>
<keyword evidence="7" id="KW-1185">Reference proteome</keyword>
<dbReference type="PROSITE" id="PS50937">
    <property type="entry name" value="HTH_MERR_2"/>
    <property type="match status" value="1"/>
</dbReference>
<dbReference type="SUPFAM" id="SSF46955">
    <property type="entry name" value="Putative DNA-binding domain"/>
    <property type="match status" value="1"/>
</dbReference>
<dbReference type="AlphaFoldDB" id="A0A0C1U0L1"/>
<comment type="caution">
    <text evidence="6">The sequence shown here is derived from an EMBL/GenBank/DDBJ whole genome shotgun (WGS) entry which is preliminary data.</text>
</comment>
<evidence type="ECO:0000256" key="3">
    <source>
        <dbReference type="ARBA" id="ARBA00023125"/>
    </source>
</evidence>
<dbReference type="PANTHER" id="PTHR30204:SF69">
    <property type="entry name" value="MERR-FAMILY TRANSCRIPTIONAL REGULATOR"/>
    <property type="match status" value="1"/>
</dbReference>
<proteinExistence type="predicted"/>
<accession>A0A0C1U0L1</accession>
<dbReference type="STRING" id="29341.RSJ17_06415"/>
<keyword evidence="2" id="KW-0805">Transcription regulation</keyword>
<dbReference type="Proteomes" id="UP000031366">
    <property type="component" value="Unassembled WGS sequence"/>
</dbReference>